<keyword evidence="1" id="KW-1133">Transmembrane helix</keyword>
<organism evidence="2">
    <name type="scientific">freshwater metagenome</name>
    <dbReference type="NCBI Taxonomy" id="449393"/>
    <lineage>
        <taxon>unclassified sequences</taxon>
        <taxon>metagenomes</taxon>
        <taxon>ecological metagenomes</taxon>
    </lineage>
</organism>
<evidence type="ECO:0000256" key="1">
    <source>
        <dbReference type="SAM" id="Phobius"/>
    </source>
</evidence>
<proteinExistence type="predicted"/>
<dbReference type="EMBL" id="CAFBOT010000021">
    <property type="protein sequence ID" value="CAB4983133.1"/>
    <property type="molecule type" value="Genomic_DNA"/>
</dbReference>
<feature type="transmembrane region" description="Helical" evidence="1">
    <location>
        <begin position="141"/>
        <end position="159"/>
    </location>
</feature>
<sequence length="187" mass="19969">MRSRNGRTIVSSIFFDNTCITAVFVTRFRKSALRLGERLFAPAIAAVITSSVSASMCCWAWVSAAGSNVSNATTDFLPCKYVSIAFSSSARTRFTLRTICTFKGASTSSRCSNIFLSTLGTTTLALGFTGRLSFSSFFDEGVTAASAGFFTLFATSLVVDWRNFANRSSADFFCGFFTAGATDSASG</sequence>
<gene>
    <name evidence="2" type="ORF">UFOPK4000_00221</name>
</gene>
<reference evidence="2" key="1">
    <citation type="submission" date="2020-05" db="EMBL/GenBank/DDBJ databases">
        <authorList>
            <person name="Chiriac C."/>
            <person name="Salcher M."/>
            <person name="Ghai R."/>
            <person name="Kavagutti S V."/>
        </authorList>
    </citation>
    <scope>NUCLEOTIDE SEQUENCE</scope>
</reference>
<name>A0A6J7MXS0_9ZZZZ</name>
<accession>A0A6J7MXS0</accession>
<feature type="transmembrane region" description="Helical" evidence="1">
    <location>
        <begin position="39"/>
        <end position="62"/>
    </location>
</feature>
<evidence type="ECO:0000313" key="2">
    <source>
        <dbReference type="EMBL" id="CAB4983133.1"/>
    </source>
</evidence>
<keyword evidence="1" id="KW-0812">Transmembrane</keyword>
<protein>
    <submittedName>
        <fullName evidence="2">Unannotated protein</fullName>
    </submittedName>
</protein>
<dbReference type="AlphaFoldDB" id="A0A6J7MXS0"/>
<keyword evidence="1" id="KW-0472">Membrane</keyword>